<reference evidence="2" key="1">
    <citation type="submission" date="2020-07" db="EMBL/GenBank/DDBJ databases">
        <title>A long reads based de novo assembly of the rainbow trout Arlee double haploid line genome.</title>
        <authorList>
            <person name="Gao G."/>
            <person name="Palti Y."/>
        </authorList>
    </citation>
    <scope>NUCLEOTIDE SEQUENCE [LARGE SCALE GENOMIC DNA]</scope>
</reference>
<sequence>MTINCKGSLINVDKLSVIYNRIVHSKLTWVIVALRRALHFVVKVGDRSKTATFYRDVLGMKILHHKDFEEGCKATCKGPYDGKWSKKMHMQYQKALFAELPS</sequence>
<dbReference type="InterPro" id="IPR004360">
    <property type="entry name" value="Glyas_Fos-R_dOase_dom"/>
</dbReference>
<dbReference type="GeneTree" id="ENSGT00940000179359"/>
<organism evidence="2 3">
    <name type="scientific">Oncorhynchus mykiss</name>
    <name type="common">Rainbow trout</name>
    <name type="synonym">Salmo gairdneri</name>
    <dbReference type="NCBI Taxonomy" id="8022"/>
    <lineage>
        <taxon>Eukaryota</taxon>
        <taxon>Metazoa</taxon>
        <taxon>Chordata</taxon>
        <taxon>Craniata</taxon>
        <taxon>Vertebrata</taxon>
        <taxon>Euteleostomi</taxon>
        <taxon>Actinopterygii</taxon>
        <taxon>Neopterygii</taxon>
        <taxon>Teleostei</taxon>
        <taxon>Protacanthopterygii</taxon>
        <taxon>Salmoniformes</taxon>
        <taxon>Salmonidae</taxon>
        <taxon>Salmoninae</taxon>
        <taxon>Oncorhynchus</taxon>
    </lineage>
</organism>
<dbReference type="PROSITE" id="PS51819">
    <property type="entry name" value="VOC"/>
    <property type="match status" value="1"/>
</dbReference>
<dbReference type="Pfam" id="PF00903">
    <property type="entry name" value="Glyoxalase"/>
    <property type="match status" value="1"/>
</dbReference>
<dbReference type="AlphaFoldDB" id="A0A8C7UBD7"/>
<dbReference type="InterPro" id="IPR029068">
    <property type="entry name" value="Glyas_Bleomycin-R_OHBP_Dase"/>
</dbReference>
<reference evidence="2" key="2">
    <citation type="submission" date="2025-08" db="UniProtKB">
        <authorList>
            <consortium name="Ensembl"/>
        </authorList>
    </citation>
    <scope>IDENTIFICATION</scope>
</reference>
<evidence type="ECO:0000259" key="1">
    <source>
        <dbReference type="PROSITE" id="PS51819"/>
    </source>
</evidence>
<accession>A0A8C7UBD7</accession>
<dbReference type="SUPFAM" id="SSF54593">
    <property type="entry name" value="Glyoxalase/Bleomycin resistance protein/Dihydroxybiphenyl dioxygenase"/>
    <property type="match status" value="1"/>
</dbReference>
<keyword evidence="3" id="KW-1185">Reference proteome</keyword>
<name>A0A8C7UBD7_ONCMY</name>
<reference evidence="2" key="3">
    <citation type="submission" date="2025-09" db="UniProtKB">
        <authorList>
            <consortium name="Ensembl"/>
        </authorList>
    </citation>
    <scope>IDENTIFICATION</scope>
</reference>
<evidence type="ECO:0000313" key="3">
    <source>
        <dbReference type="Proteomes" id="UP000694395"/>
    </source>
</evidence>
<proteinExistence type="predicted"/>
<dbReference type="Gene3D" id="3.10.180.10">
    <property type="entry name" value="2,3-Dihydroxybiphenyl 1,2-Dioxygenase, domain 1"/>
    <property type="match status" value="1"/>
</dbReference>
<dbReference type="Proteomes" id="UP000694395">
    <property type="component" value="Chromosome 15"/>
</dbReference>
<dbReference type="InterPro" id="IPR043193">
    <property type="entry name" value="GLOD4"/>
</dbReference>
<dbReference type="Ensembl" id="ENSOMYT00000104176.2">
    <property type="protein sequence ID" value="ENSOMYP00000095877.1"/>
    <property type="gene ID" value="ENSOMYG00000043670.2"/>
</dbReference>
<evidence type="ECO:0000313" key="2">
    <source>
        <dbReference type="Ensembl" id="ENSOMYP00000095877.1"/>
    </source>
</evidence>
<feature type="domain" description="VOC" evidence="1">
    <location>
        <begin position="36"/>
        <end position="102"/>
    </location>
</feature>
<dbReference type="PANTHER" id="PTHR46466">
    <property type="entry name" value="GLYOXALASE DOMAIN-CONTAINING PROTEIN 4"/>
    <property type="match status" value="1"/>
</dbReference>
<dbReference type="PANTHER" id="PTHR46466:SF1">
    <property type="entry name" value="GLYOXALASE DOMAIN-CONTAINING PROTEIN 4"/>
    <property type="match status" value="1"/>
</dbReference>
<protein>
    <recommendedName>
        <fullName evidence="1">VOC domain-containing protein</fullName>
    </recommendedName>
</protein>
<dbReference type="InterPro" id="IPR037523">
    <property type="entry name" value="VOC_core"/>
</dbReference>